<reference evidence="3" key="1">
    <citation type="submission" date="2023-04" db="EMBL/GenBank/DDBJ databases">
        <title>Black Yeasts Isolated from many extreme environments.</title>
        <authorList>
            <person name="Coleine C."/>
            <person name="Stajich J.E."/>
            <person name="Selbmann L."/>
        </authorList>
    </citation>
    <scope>NUCLEOTIDE SEQUENCE</scope>
    <source>
        <strain evidence="3">CCFEE 5312</strain>
    </source>
</reference>
<gene>
    <name evidence="3" type="ORF">LTR09_012453</name>
</gene>
<keyword evidence="2" id="KW-0812">Transmembrane</keyword>
<dbReference type="Pfam" id="PF06609">
    <property type="entry name" value="TRI12"/>
    <property type="match status" value="1"/>
</dbReference>
<organism evidence="3 4">
    <name type="scientific">Extremus antarcticus</name>
    <dbReference type="NCBI Taxonomy" id="702011"/>
    <lineage>
        <taxon>Eukaryota</taxon>
        <taxon>Fungi</taxon>
        <taxon>Dikarya</taxon>
        <taxon>Ascomycota</taxon>
        <taxon>Pezizomycotina</taxon>
        <taxon>Dothideomycetes</taxon>
        <taxon>Dothideomycetidae</taxon>
        <taxon>Mycosphaerellales</taxon>
        <taxon>Extremaceae</taxon>
        <taxon>Extremus</taxon>
    </lineage>
</organism>
<evidence type="ECO:0000256" key="1">
    <source>
        <dbReference type="ARBA" id="ARBA00022448"/>
    </source>
</evidence>
<evidence type="ECO:0000256" key="2">
    <source>
        <dbReference type="SAM" id="Phobius"/>
    </source>
</evidence>
<keyword evidence="2" id="KW-1133">Transmembrane helix</keyword>
<feature type="transmembrane region" description="Helical" evidence="2">
    <location>
        <begin position="104"/>
        <end position="128"/>
    </location>
</feature>
<protein>
    <submittedName>
        <fullName evidence="3">Uncharacterized protein</fullName>
    </submittedName>
</protein>
<dbReference type="GO" id="GO:0022857">
    <property type="term" value="F:transmembrane transporter activity"/>
    <property type="evidence" value="ECO:0007669"/>
    <property type="project" value="InterPro"/>
</dbReference>
<dbReference type="EMBL" id="JAWDJX010000122">
    <property type="protein sequence ID" value="KAK3046016.1"/>
    <property type="molecule type" value="Genomic_DNA"/>
</dbReference>
<comment type="caution">
    <text evidence="3">The sequence shown here is derived from an EMBL/GenBank/DDBJ whole genome shotgun (WGS) entry which is preliminary data.</text>
</comment>
<dbReference type="AlphaFoldDB" id="A0AAJ0D575"/>
<dbReference type="Proteomes" id="UP001271007">
    <property type="component" value="Unassembled WGS sequence"/>
</dbReference>
<evidence type="ECO:0000313" key="3">
    <source>
        <dbReference type="EMBL" id="KAK3046016.1"/>
    </source>
</evidence>
<keyword evidence="4" id="KW-1185">Reference proteome</keyword>
<keyword evidence="2" id="KW-0472">Membrane</keyword>
<evidence type="ECO:0000313" key="4">
    <source>
        <dbReference type="Proteomes" id="UP001271007"/>
    </source>
</evidence>
<name>A0AAJ0D575_9PEZI</name>
<feature type="transmembrane region" description="Helical" evidence="2">
    <location>
        <begin position="51"/>
        <end position="70"/>
    </location>
</feature>
<accession>A0AAJ0D575</accession>
<dbReference type="InterPro" id="IPR010573">
    <property type="entry name" value="MFS_Str1/Tri12-like"/>
</dbReference>
<keyword evidence="1" id="KW-0813">Transport</keyword>
<proteinExistence type="predicted"/>
<sequence length="156" mass="16184">MRTTDLLQVEQKDLGVSGGLSGVARNGGRVVALTVCTTILANVQASSMQNLVPAAVTAAGLPAASVAALLRALPLGEAALRQVPGITQSAVAAALAAYQQSYVVVIRTTALASLSFGILSILACFWCIDIEDRMTDKIEIHLANDPNASKKAMELH</sequence>